<keyword evidence="2 4" id="KW-0597">Phosphoprotein</keyword>
<dbReference type="InterPro" id="IPR008025">
    <property type="entry name" value="CPI-17"/>
</dbReference>
<dbReference type="PANTHER" id="PTHR16188">
    <property type="entry name" value="PROTEIN PHOSPHATASE 1 INHIBITOR POTENTIATED BY PROTEIN KINASE C"/>
    <property type="match status" value="1"/>
</dbReference>
<evidence type="ECO:0000256" key="1">
    <source>
        <dbReference type="ARBA" id="ARBA00005483"/>
    </source>
</evidence>
<dbReference type="EMBL" id="BAAFST010000010">
    <property type="protein sequence ID" value="GAB1294882.1"/>
    <property type="molecule type" value="Genomic_DNA"/>
</dbReference>
<dbReference type="Proteomes" id="UP001623349">
    <property type="component" value="Unassembled WGS sequence"/>
</dbReference>
<dbReference type="PANTHER" id="PTHR16188:SF6">
    <property type="entry name" value="PROTEIN PHOSPHATASE 1 REGULATORY SUBUNIT 14C"/>
    <property type="match status" value="1"/>
</dbReference>
<comment type="similarity">
    <text evidence="1 4">Belongs to the PP1 inhibitor family.</text>
</comment>
<keyword evidence="4" id="KW-0963">Cytoplasm</keyword>
<dbReference type="Gene3D" id="1.10.150.220">
    <property type="entry name" value="CPI-17"/>
    <property type="match status" value="1"/>
</dbReference>
<reference evidence="5 6" key="1">
    <citation type="submission" date="2024-08" db="EMBL/GenBank/DDBJ databases">
        <title>The draft genome of Apodemus speciosus.</title>
        <authorList>
            <person name="Nabeshima K."/>
            <person name="Suzuki S."/>
            <person name="Onuma M."/>
        </authorList>
    </citation>
    <scope>NUCLEOTIDE SEQUENCE [LARGE SCALE GENOMIC DNA]</scope>
    <source>
        <strain evidence="5">IB14-021</strain>
    </source>
</reference>
<evidence type="ECO:0000256" key="2">
    <source>
        <dbReference type="ARBA" id="ARBA00022553"/>
    </source>
</evidence>
<keyword evidence="3 4" id="KW-0650">Protein phosphatase inhibitor</keyword>
<name>A0ABQ0F6H0_APOSI</name>
<organism evidence="5 6">
    <name type="scientific">Apodemus speciosus</name>
    <name type="common">Large Japanese field mouse</name>
    <dbReference type="NCBI Taxonomy" id="105296"/>
    <lineage>
        <taxon>Eukaryota</taxon>
        <taxon>Metazoa</taxon>
        <taxon>Chordata</taxon>
        <taxon>Craniata</taxon>
        <taxon>Vertebrata</taxon>
        <taxon>Euteleostomi</taxon>
        <taxon>Mammalia</taxon>
        <taxon>Eutheria</taxon>
        <taxon>Euarchontoglires</taxon>
        <taxon>Glires</taxon>
        <taxon>Rodentia</taxon>
        <taxon>Myomorpha</taxon>
        <taxon>Muroidea</taxon>
        <taxon>Muridae</taxon>
        <taxon>Murinae</taxon>
        <taxon>Apodemus</taxon>
    </lineage>
</organism>
<dbReference type="SUPFAM" id="SSF81790">
    <property type="entry name" value="Myosin phosphatase inhibitor 17kDa protein, CPI-17"/>
    <property type="match status" value="1"/>
</dbReference>
<evidence type="ECO:0000256" key="4">
    <source>
        <dbReference type="RuleBase" id="RU369059"/>
    </source>
</evidence>
<dbReference type="Pfam" id="PF05361">
    <property type="entry name" value="PP1_inhibitor"/>
    <property type="match status" value="1"/>
</dbReference>
<comment type="caution">
    <text evidence="5">The sequence shown here is derived from an EMBL/GenBank/DDBJ whole genome shotgun (WGS) entry which is preliminary data.</text>
</comment>
<accession>A0ABQ0F6H0</accession>
<evidence type="ECO:0000256" key="3">
    <source>
        <dbReference type="ARBA" id="ARBA00023272"/>
    </source>
</evidence>
<sequence length="96" mass="11055">MTVRSFGSDWCWKNGSWSSWVSCMAASASIHEEEEEMPEVEIDIDDLLDADSEEERASKLQEALVDCYKPTEEFIRELLSRIRGMRKLSPPQKKSV</sequence>
<comment type="subcellular location">
    <subcellularLocation>
        <location evidence="4">Cytoplasm</location>
    </subcellularLocation>
</comment>
<proteinExistence type="inferred from homology"/>
<dbReference type="InterPro" id="IPR036658">
    <property type="entry name" value="CPI-17_sf"/>
</dbReference>
<comment type="function">
    <text evidence="4">Inhibitor of PPP1CA.</text>
</comment>
<evidence type="ECO:0000313" key="5">
    <source>
        <dbReference type="EMBL" id="GAB1294882.1"/>
    </source>
</evidence>
<protein>
    <recommendedName>
        <fullName evidence="4">Protein phosphatase 1 regulatory subunit 14</fullName>
    </recommendedName>
</protein>
<evidence type="ECO:0000313" key="6">
    <source>
        <dbReference type="Proteomes" id="UP001623349"/>
    </source>
</evidence>
<gene>
    <name evidence="5" type="ORF">APTSU1_001011600</name>
</gene>
<keyword evidence="6" id="KW-1185">Reference proteome</keyword>